<feature type="transmembrane region" description="Helical" evidence="1">
    <location>
        <begin position="7"/>
        <end position="31"/>
    </location>
</feature>
<dbReference type="RefSeq" id="WP_111219064.1">
    <property type="nucleotide sequence ID" value="NZ_CP117256.1"/>
</dbReference>
<proteinExistence type="predicted"/>
<dbReference type="KEGG" id="rtu:PR017_20955"/>
<dbReference type="InterPro" id="IPR003848">
    <property type="entry name" value="DUF218"/>
</dbReference>
<dbReference type="GO" id="GO:0005886">
    <property type="term" value="C:plasma membrane"/>
    <property type="evidence" value="ECO:0007669"/>
    <property type="project" value="TreeGrafter"/>
</dbReference>
<dbReference type="CDD" id="cd06259">
    <property type="entry name" value="YdcF-like"/>
    <property type="match status" value="1"/>
</dbReference>
<dbReference type="GO" id="GO:0000270">
    <property type="term" value="P:peptidoglycan metabolic process"/>
    <property type="evidence" value="ECO:0007669"/>
    <property type="project" value="TreeGrafter"/>
</dbReference>
<dbReference type="GO" id="GO:0043164">
    <property type="term" value="P:Gram-negative-bacterium-type cell wall biogenesis"/>
    <property type="evidence" value="ECO:0007669"/>
    <property type="project" value="TreeGrafter"/>
</dbReference>
<dbReference type="InterPro" id="IPR051599">
    <property type="entry name" value="Cell_Envelope_Assoc"/>
</dbReference>
<feature type="transmembrane region" description="Helical" evidence="1">
    <location>
        <begin position="37"/>
        <end position="61"/>
    </location>
</feature>
<evidence type="ECO:0000313" key="4">
    <source>
        <dbReference type="Proteomes" id="UP000249499"/>
    </source>
</evidence>
<keyword evidence="1" id="KW-0812">Transmembrane</keyword>
<sequence length="267" mass="29623">MFIISKVIWILLQPFSLSLIFCVFALVAIWLRRRRLSLLLVLVPISILLVALFTTTGVVLIQALEDRFPRPAADPLDVQCAIILGGGFTNDVDTVRGRYEMTDAGDRFVEALRLANKFSAMRLIVSGGDGFITGGYLGDGIIAERMFTVFGIKHDRLLQDSTSRTTFENAINTKKLLEANRLSHCLLITSGFHMPRSIGIFRNLGIEVTPWVTDYRTIGTESLRFDISQPEANASLFGVAAKEWIGMVGYYLSGRTSSLYPGPNPNQ</sequence>
<gene>
    <name evidence="3" type="ORF">PR017_20955</name>
</gene>
<protein>
    <submittedName>
        <fullName evidence="3">YdcF family protein</fullName>
    </submittedName>
</protein>
<keyword evidence="4" id="KW-1185">Reference proteome</keyword>
<keyword evidence="1" id="KW-1133">Transmembrane helix</keyword>
<dbReference type="Proteomes" id="UP000249499">
    <property type="component" value="Plasmid pRt1078"/>
</dbReference>
<dbReference type="InterPro" id="IPR014729">
    <property type="entry name" value="Rossmann-like_a/b/a_fold"/>
</dbReference>
<reference evidence="4" key="2">
    <citation type="journal article" date="2023" name="MicrobiologyOpen">
        <title>Genomics of the tumorigenes clade of the family Rhizobiaceae and description of Rhizobium rhododendri sp. nov.</title>
        <authorList>
            <person name="Kuzmanovic N."/>
            <person name="diCenzo G.C."/>
            <person name="Bunk B."/>
            <person name="Sproeer C."/>
            <person name="Fruehling A."/>
            <person name="Neumann-Schaal M."/>
            <person name="Overmann J."/>
            <person name="Smalla K."/>
        </authorList>
    </citation>
    <scope>NUCLEOTIDE SEQUENCE [LARGE SCALE GENOMIC DNA]</scope>
    <source>
        <strain evidence="4">1078</strain>
        <plasmid evidence="4">pRt1078</plasmid>
    </source>
</reference>
<dbReference type="AlphaFoldDB" id="A0AAF1KWR1"/>
<accession>A0AAF1KWR1</accession>
<dbReference type="Pfam" id="PF02698">
    <property type="entry name" value="DUF218"/>
    <property type="match status" value="1"/>
</dbReference>
<reference evidence="3 4" key="1">
    <citation type="journal article" date="2018" name="Sci. Rep.">
        <title>Rhizobium tumorigenes sp. nov., a novel plant tumorigenic bacterium isolated from cane gall tumors on thornless blackberry.</title>
        <authorList>
            <person name="Kuzmanovi N."/>
            <person name="Smalla K."/>
            <person name="Gronow S."/>
            <person name="PuBawska J."/>
        </authorList>
    </citation>
    <scope>NUCLEOTIDE SEQUENCE [LARGE SCALE GENOMIC DNA]</scope>
    <source>
        <strain evidence="3 4">1078</strain>
    </source>
</reference>
<dbReference type="PANTHER" id="PTHR30336">
    <property type="entry name" value="INNER MEMBRANE PROTEIN, PROBABLE PERMEASE"/>
    <property type="match status" value="1"/>
</dbReference>
<dbReference type="PANTHER" id="PTHR30336:SF4">
    <property type="entry name" value="ENVELOPE BIOGENESIS FACTOR ELYC"/>
    <property type="match status" value="1"/>
</dbReference>
<keyword evidence="3" id="KW-0614">Plasmid</keyword>
<dbReference type="EMBL" id="CP117256">
    <property type="protein sequence ID" value="WFR97659.1"/>
    <property type="molecule type" value="Genomic_DNA"/>
</dbReference>
<evidence type="ECO:0000313" key="3">
    <source>
        <dbReference type="EMBL" id="WFR97659.1"/>
    </source>
</evidence>
<feature type="domain" description="DUF218" evidence="2">
    <location>
        <begin position="80"/>
        <end position="246"/>
    </location>
</feature>
<name>A0AAF1KWR1_9HYPH</name>
<organism evidence="3 4">
    <name type="scientific">Rhizobium tumorigenes</name>
    <dbReference type="NCBI Taxonomy" id="2041385"/>
    <lineage>
        <taxon>Bacteria</taxon>
        <taxon>Pseudomonadati</taxon>
        <taxon>Pseudomonadota</taxon>
        <taxon>Alphaproteobacteria</taxon>
        <taxon>Hyphomicrobiales</taxon>
        <taxon>Rhizobiaceae</taxon>
        <taxon>Rhizobium/Agrobacterium group</taxon>
        <taxon>Rhizobium</taxon>
    </lineage>
</organism>
<evidence type="ECO:0000256" key="1">
    <source>
        <dbReference type="SAM" id="Phobius"/>
    </source>
</evidence>
<dbReference type="Gene3D" id="3.40.50.620">
    <property type="entry name" value="HUPs"/>
    <property type="match status" value="1"/>
</dbReference>
<keyword evidence="1" id="KW-0472">Membrane</keyword>
<geneLocation type="plasmid" evidence="3 4">
    <name>pRt1078</name>
</geneLocation>
<evidence type="ECO:0000259" key="2">
    <source>
        <dbReference type="Pfam" id="PF02698"/>
    </source>
</evidence>